<name>A0ABQ7N9M5_BRACM</name>
<accession>A0ABQ7N9M5</accession>
<organism evidence="3 4">
    <name type="scientific">Brassica rapa subsp. trilocularis</name>
    <dbReference type="NCBI Taxonomy" id="1813537"/>
    <lineage>
        <taxon>Eukaryota</taxon>
        <taxon>Viridiplantae</taxon>
        <taxon>Streptophyta</taxon>
        <taxon>Embryophyta</taxon>
        <taxon>Tracheophyta</taxon>
        <taxon>Spermatophyta</taxon>
        <taxon>Magnoliopsida</taxon>
        <taxon>eudicotyledons</taxon>
        <taxon>Gunneridae</taxon>
        <taxon>Pentapetalae</taxon>
        <taxon>rosids</taxon>
        <taxon>malvids</taxon>
        <taxon>Brassicales</taxon>
        <taxon>Brassicaceae</taxon>
        <taxon>Brassiceae</taxon>
        <taxon>Brassica</taxon>
    </lineage>
</organism>
<sequence length="191" mass="21630">EREEQSSDNSEPGLNRALTVDSSPPIDPDALLLLRRERCHDRVCVGCWSCLSQQLACLASLLVCSRNHVLGSLRSWPLFLSLTMAGELATELTTRTMDMLRTTNLGILFDELFLVCFMLVLLLCLLFVVLILCFMFLFLCFMLLHLVIDSSSSFTSRQSQRMEHWEFSCATEWRKTCSFLSCCLVALGVSL</sequence>
<evidence type="ECO:0000313" key="3">
    <source>
        <dbReference type="EMBL" id="KAG5407603.1"/>
    </source>
</evidence>
<keyword evidence="2" id="KW-1133">Transmembrane helix</keyword>
<feature type="non-terminal residue" evidence="3">
    <location>
        <position position="1"/>
    </location>
</feature>
<gene>
    <name evidence="3" type="primary">A03g509020.1_BraROA</name>
    <name evidence="3" type="ORF">IGI04_013722</name>
</gene>
<reference evidence="3 4" key="1">
    <citation type="submission" date="2021-03" db="EMBL/GenBank/DDBJ databases">
        <authorList>
            <person name="King G.J."/>
            <person name="Bancroft I."/>
            <person name="Baten A."/>
            <person name="Bloomfield J."/>
            <person name="Borpatragohain P."/>
            <person name="He Z."/>
            <person name="Irish N."/>
            <person name="Irwin J."/>
            <person name="Liu K."/>
            <person name="Mauleon R.P."/>
            <person name="Moore J."/>
            <person name="Morris R."/>
            <person name="Ostergaard L."/>
            <person name="Wang B."/>
            <person name="Wells R."/>
        </authorList>
    </citation>
    <scope>NUCLEOTIDE SEQUENCE [LARGE SCALE GENOMIC DNA]</scope>
    <source>
        <strain evidence="3">R-o-18</strain>
        <tissue evidence="3">Leaf</tissue>
    </source>
</reference>
<comment type="caution">
    <text evidence="3">The sequence shown here is derived from an EMBL/GenBank/DDBJ whole genome shotgun (WGS) entry which is preliminary data.</text>
</comment>
<evidence type="ECO:0000256" key="1">
    <source>
        <dbReference type="SAM" id="MobiDB-lite"/>
    </source>
</evidence>
<dbReference type="EMBL" id="JADBGQ010000003">
    <property type="protein sequence ID" value="KAG5407603.1"/>
    <property type="molecule type" value="Genomic_DNA"/>
</dbReference>
<keyword evidence="4" id="KW-1185">Reference proteome</keyword>
<protein>
    <submittedName>
        <fullName evidence="3">Uncharacterized protein</fullName>
    </submittedName>
</protein>
<dbReference type="Proteomes" id="UP000823674">
    <property type="component" value="Chromosome A03"/>
</dbReference>
<proteinExistence type="predicted"/>
<evidence type="ECO:0000256" key="2">
    <source>
        <dbReference type="SAM" id="Phobius"/>
    </source>
</evidence>
<feature type="region of interest" description="Disordered" evidence="1">
    <location>
        <begin position="1"/>
        <end position="22"/>
    </location>
</feature>
<feature type="transmembrane region" description="Helical" evidence="2">
    <location>
        <begin position="112"/>
        <end position="144"/>
    </location>
</feature>
<keyword evidence="2" id="KW-0812">Transmembrane</keyword>
<evidence type="ECO:0000313" key="4">
    <source>
        <dbReference type="Proteomes" id="UP000823674"/>
    </source>
</evidence>
<keyword evidence="2" id="KW-0472">Membrane</keyword>